<evidence type="ECO:0000256" key="3">
    <source>
        <dbReference type="ARBA" id="ARBA00022737"/>
    </source>
</evidence>
<name>A0ABP1PY76_9HEXA</name>
<dbReference type="InterPro" id="IPR036236">
    <property type="entry name" value="Znf_C2H2_sf"/>
</dbReference>
<feature type="domain" description="C2H2-type" evidence="9">
    <location>
        <begin position="720"/>
        <end position="747"/>
    </location>
</feature>
<evidence type="ECO:0000256" key="5">
    <source>
        <dbReference type="ARBA" id="ARBA00022833"/>
    </source>
</evidence>
<dbReference type="EMBL" id="CAXLJM020000014">
    <property type="protein sequence ID" value="CAL8080192.1"/>
    <property type="molecule type" value="Genomic_DNA"/>
</dbReference>
<reference evidence="10 11" key="1">
    <citation type="submission" date="2024-08" db="EMBL/GenBank/DDBJ databases">
        <authorList>
            <person name="Cucini C."/>
            <person name="Frati F."/>
        </authorList>
    </citation>
    <scope>NUCLEOTIDE SEQUENCE [LARGE SCALE GENOMIC DNA]</scope>
</reference>
<comment type="caution">
    <text evidence="10">The sequence shown here is derived from an EMBL/GenBank/DDBJ whole genome shotgun (WGS) entry which is preliminary data.</text>
</comment>
<comment type="subcellular location">
    <subcellularLocation>
        <location evidence="1">Nucleus</location>
    </subcellularLocation>
</comment>
<feature type="compositionally biased region" description="Acidic residues" evidence="8">
    <location>
        <begin position="286"/>
        <end position="295"/>
    </location>
</feature>
<gene>
    <name evidence="10" type="ORF">ODALV1_LOCUS4569</name>
</gene>
<accession>A0ABP1PY76</accession>
<keyword evidence="2" id="KW-0479">Metal-binding</keyword>
<feature type="domain" description="C2H2-type" evidence="9">
    <location>
        <begin position="748"/>
        <end position="776"/>
    </location>
</feature>
<evidence type="ECO:0000256" key="7">
    <source>
        <dbReference type="PROSITE-ProRule" id="PRU00042"/>
    </source>
</evidence>
<keyword evidence="6" id="KW-0539">Nucleus</keyword>
<dbReference type="InterPro" id="IPR050888">
    <property type="entry name" value="ZnF_C2H2-type_TF"/>
</dbReference>
<evidence type="ECO:0000313" key="11">
    <source>
        <dbReference type="Proteomes" id="UP001642540"/>
    </source>
</evidence>
<feature type="domain" description="C2H2-type" evidence="9">
    <location>
        <begin position="691"/>
        <end position="719"/>
    </location>
</feature>
<keyword evidence="3" id="KW-0677">Repeat</keyword>
<feature type="compositionally biased region" description="Basic residues" evidence="8">
    <location>
        <begin position="325"/>
        <end position="335"/>
    </location>
</feature>
<evidence type="ECO:0000256" key="6">
    <source>
        <dbReference type="ARBA" id="ARBA00023242"/>
    </source>
</evidence>
<proteinExistence type="predicted"/>
<feature type="domain" description="C2H2-type" evidence="9">
    <location>
        <begin position="663"/>
        <end position="690"/>
    </location>
</feature>
<keyword evidence="4 7" id="KW-0863">Zinc-finger</keyword>
<keyword evidence="5" id="KW-0862">Zinc</keyword>
<feature type="region of interest" description="Disordered" evidence="8">
    <location>
        <begin position="286"/>
        <end position="338"/>
    </location>
</feature>
<feature type="region of interest" description="Disordered" evidence="8">
    <location>
        <begin position="246"/>
        <end position="265"/>
    </location>
</feature>
<dbReference type="SMART" id="SM00355">
    <property type="entry name" value="ZnF_C2H2"/>
    <property type="match status" value="12"/>
</dbReference>
<evidence type="ECO:0000256" key="8">
    <source>
        <dbReference type="SAM" id="MobiDB-lite"/>
    </source>
</evidence>
<evidence type="ECO:0000259" key="9">
    <source>
        <dbReference type="PROSITE" id="PS50157"/>
    </source>
</evidence>
<dbReference type="PROSITE" id="PS50157">
    <property type="entry name" value="ZINC_FINGER_C2H2_2"/>
    <property type="match status" value="7"/>
</dbReference>
<feature type="domain" description="C2H2-type" evidence="9">
    <location>
        <begin position="409"/>
        <end position="436"/>
    </location>
</feature>
<evidence type="ECO:0000313" key="10">
    <source>
        <dbReference type="EMBL" id="CAL8080192.1"/>
    </source>
</evidence>
<organism evidence="10 11">
    <name type="scientific">Orchesella dallaii</name>
    <dbReference type="NCBI Taxonomy" id="48710"/>
    <lineage>
        <taxon>Eukaryota</taxon>
        <taxon>Metazoa</taxon>
        <taxon>Ecdysozoa</taxon>
        <taxon>Arthropoda</taxon>
        <taxon>Hexapoda</taxon>
        <taxon>Collembola</taxon>
        <taxon>Entomobryomorpha</taxon>
        <taxon>Entomobryoidea</taxon>
        <taxon>Orchesellidae</taxon>
        <taxon>Orchesellinae</taxon>
        <taxon>Orchesella</taxon>
    </lineage>
</organism>
<dbReference type="PANTHER" id="PTHR24406">
    <property type="entry name" value="TRANSCRIPTIONAL REPRESSOR CTCFL-RELATED"/>
    <property type="match status" value="1"/>
</dbReference>
<protein>
    <recommendedName>
        <fullName evidence="9">C2H2-type domain-containing protein</fullName>
    </recommendedName>
</protein>
<sequence length="798" mass="91422">MESKQTRLKITKMATTPWNRCFLCSVSLPKRKGSSDDQVSAKKLSTSSLPVWKNSGHKVLFQYLLNDFQVSSNLCRDLVAFVNSKEGIESASGDTLSLVHFCNLCDQFSKSIGDLHAKLEVIQMTIIDKVKQMKRVVINNSPVYGTKNLKIKEDLKAFEKSVDLEEKRVSESGCDATQMLKKRKLLELLRNFQTHVFEKGSSVNNYPLVYLEVFTGSRLITGTSISTSANSKNENQCPLIKEEPSDFAIGQDTPNQRCSSPDDLLEANSKISSDCEDDPDWTEELEMGEQDDQVDTSESTSFSRRSKRTRSKPQEDQRKTESCRLRKSSRTSQKIKKLEAGKVEDKEVKSTLQPVTLTEAQKIAAEMKLERNRAGAVDDKQRETLQTLDDVKDPPKISRGKISLPQKKYSCQECSYQCNKTPNMEQHLREHETPEKTLKCPDCNKEFSQKQYWDFHIYVYCGATTWKCDICHESLHGGKLREHYENFHDGKMFTCEFCDFCFGTYKEYLRHTGMNHPLSGITFYCPFCPPELSSKVYNRKDILSHLHEAHNQTDTGLMSSHERKHDPILTIYSCSSCEKTYSNKKDLKAHILYAHKKEGPHKCDICGEVFMRKEVVLSHKRQKHGLGKLKCELCPDREYNSSASLKKHMITIHHIGRKNNKMITCEICGKEFVSEYSLKIHKPVHLEVKNFTCEICGFATKSAVWLKKHKITQHDGVKRHACPHCGKKFRIPFHLKEHINTHTKEKPFQCETCGQAFNQRGALLVHRKKMHLYQSSRTDAADISSNNLKSKSSEATYL</sequence>
<dbReference type="Pfam" id="PF00096">
    <property type="entry name" value="zf-C2H2"/>
    <property type="match status" value="4"/>
</dbReference>
<evidence type="ECO:0000256" key="2">
    <source>
        <dbReference type="ARBA" id="ARBA00022723"/>
    </source>
</evidence>
<evidence type="ECO:0000256" key="1">
    <source>
        <dbReference type="ARBA" id="ARBA00004123"/>
    </source>
</evidence>
<feature type="domain" description="C2H2-type" evidence="9">
    <location>
        <begin position="601"/>
        <end position="629"/>
    </location>
</feature>
<dbReference type="SUPFAM" id="SSF57667">
    <property type="entry name" value="beta-beta-alpha zinc fingers"/>
    <property type="match status" value="5"/>
</dbReference>
<dbReference type="Gene3D" id="3.30.160.60">
    <property type="entry name" value="Classic Zinc Finger"/>
    <property type="match status" value="5"/>
</dbReference>
<dbReference type="PROSITE" id="PS00028">
    <property type="entry name" value="ZINC_FINGER_C2H2_1"/>
    <property type="match status" value="7"/>
</dbReference>
<feature type="domain" description="C2H2-type" evidence="9">
    <location>
        <begin position="572"/>
        <end position="600"/>
    </location>
</feature>
<keyword evidence="11" id="KW-1185">Reference proteome</keyword>
<dbReference type="InterPro" id="IPR013087">
    <property type="entry name" value="Znf_C2H2_type"/>
</dbReference>
<feature type="compositionally biased region" description="Basic and acidic residues" evidence="8">
    <location>
        <begin position="312"/>
        <end position="324"/>
    </location>
</feature>
<dbReference type="Proteomes" id="UP001642540">
    <property type="component" value="Unassembled WGS sequence"/>
</dbReference>
<evidence type="ECO:0000256" key="4">
    <source>
        <dbReference type="ARBA" id="ARBA00022771"/>
    </source>
</evidence>